<feature type="region of interest" description="Disordered" evidence="1">
    <location>
        <begin position="418"/>
        <end position="437"/>
    </location>
</feature>
<feature type="region of interest" description="Disordered" evidence="1">
    <location>
        <begin position="329"/>
        <end position="367"/>
    </location>
</feature>
<protein>
    <submittedName>
        <fullName evidence="3">Uncharacterized protein</fullName>
    </submittedName>
</protein>
<sequence length="573" mass="64612">MVAVLTLIAPLLAMGTKISKQVAEKVIDACEEANGADRLDSILLERAEFKQLLLDLWNEIPTQLQRSITGVTRKQRKPKSDYGDGEVREHRAFKSLWAASGPKLGQVTRKTLRQGYKKPMTILYDTANNVDPVEHNFVNTYLNYIYHLEENRERDTIRWRLGLIPLSHLAGKFTNKNMDAGDYDMVAHQLTYSGLIARNHEEIRKKLPSWIGASKRYNNIAKSLNSSGAICCLPEEPGDSLWQKHLPMSGAVHNVCMQLLTDDGIGEMASKDIFAEDEGLGKVTVNNAAETIIEFFSSRFRDLEFINYQPPQPFEVLVTAAAVACREASSSDLNTTPPVALQGTGRKKKRVRNSYSTRKRRRTEPSSRNQLTFSFKNFNVSSNGYVETQRQTSYETDSFHNYTRPEISQKSVLQCQDSQERVSELEVPNEESSVEYSADRAMQGIEPDIPTVQFDIHHMPPTTESTQIPCLHAGCTGGEGHDLHSLSRSGSQHPPGSNSTNATPSSNCSPQNECLGDSSDTTQRSATDSRGNSFLDWEGDFMIPWLDWERDYNISRLDWEKEFDLQWEQMEGN</sequence>
<dbReference type="AlphaFoldDB" id="A0A5N6E8A9"/>
<organism evidence="3 4">
    <name type="scientific">Aspergillus novoparasiticus</name>
    <dbReference type="NCBI Taxonomy" id="986946"/>
    <lineage>
        <taxon>Eukaryota</taxon>
        <taxon>Fungi</taxon>
        <taxon>Dikarya</taxon>
        <taxon>Ascomycota</taxon>
        <taxon>Pezizomycotina</taxon>
        <taxon>Eurotiomycetes</taxon>
        <taxon>Eurotiomycetidae</taxon>
        <taxon>Eurotiales</taxon>
        <taxon>Aspergillaceae</taxon>
        <taxon>Aspergillus</taxon>
        <taxon>Aspergillus subgen. Circumdati</taxon>
    </lineage>
</organism>
<proteinExistence type="predicted"/>
<feature type="compositionally biased region" description="Polar residues" evidence="1">
    <location>
        <begin position="486"/>
        <end position="532"/>
    </location>
</feature>
<dbReference type="EMBL" id="ML733745">
    <property type="protein sequence ID" value="KAB8213003.1"/>
    <property type="molecule type" value="Genomic_DNA"/>
</dbReference>
<feature type="compositionally biased region" description="Basic residues" evidence="1">
    <location>
        <begin position="345"/>
        <end position="362"/>
    </location>
</feature>
<reference evidence="3 4" key="1">
    <citation type="submission" date="2019-04" db="EMBL/GenBank/DDBJ databases">
        <title>Fungal friends and foes A comparative genomics study of 23 Aspergillus species from section Flavi.</title>
        <authorList>
            <consortium name="DOE Joint Genome Institute"/>
            <person name="Kjaerbolling I."/>
            <person name="Vesth T.C."/>
            <person name="Frisvad J.C."/>
            <person name="Nybo J.L."/>
            <person name="Theobald S."/>
            <person name="Kildgaard S."/>
            <person name="Petersen T.I."/>
            <person name="Kuo A."/>
            <person name="Sato A."/>
            <person name="Lyhne E.K."/>
            <person name="Kogle M.E."/>
            <person name="Wiebenga A."/>
            <person name="Kun R.S."/>
            <person name="Lubbers R.J."/>
            <person name="Makela M.R."/>
            <person name="Barry K."/>
            <person name="Chovatia M."/>
            <person name="Clum A."/>
            <person name="Daum C."/>
            <person name="Haridas S."/>
            <person name="He G."/>
            <person name="LaButti K."/>
            <person name="Lipzen A."/>
            <person name="Mondo S."/>
            <person name="Pangilinan J."/>
            <person name="Riley R."/>
            <person name="Salamov A."/>
            <person name="Simmons B.A."/>
            <person name="Magnuson J.K."/>
            <person name="Henrissat B."/>
            <person name="Mortensen U.H."/>
            <person name="Larsen T.O."/>
            <person name="De vries R.P."/>
            <person name="Grigoriev I.V."/>
            <person name="Machida M."/>
            <person name="Baker S.E."/>
            <person name="Andersen M.R."/>
        </authorList>
    </citation>
    <scope>NUCLEOTIDE SEQUENCE [LARGE SCALE GENOMIC DNA]</scope>
    <source>
        <strain evidence="3 4">CBS 126849</strain>
    </source>
</reference>
<gene>
    <name evidence="3" type="ORF">BDV33DRAFT_210625</name>
</gene>
<feature type="region of interest" description="Disordered" evidence="1">
    <location>
        <begin position="481"/>
        <end position="533"/>
    </location>
</feature>
<evidence type="ECO:0000313" key="3">
    <source>
        <dbReference type="EMBL" id="KAB8213003.1"/>
    </source>
</evidence>
<evidence type="ECO:0000313" key="4">
    <source>
        <dbReference type="Proteomes" id="UP000326799"/>
    </source>
</evidence>
<keyword evidence="2" id="KW-0732">Signal</keyword>
<feature type="chain" id="PRO_5024846867" evidence="2">
    <location>
        <begin position="16"/>
        <end position="573"/>
    </location>
</feature>
<accession>A0A5N6E8A9</accession>
<evidence type="ECO:0000256" key="1">
    <source>
        <dbReference type="SAM" id="MobiDB-lite"/>
    </source>
</evidence>
<name>A0A5N6E8A9_9EURO</name>
<feature type="signal peptide" evidence="2">
    <location>
        <begin position="1"/>
        <end position="15"/>
    </location>
</feature>
<keyword evidence="4" id="KW-1185">Reference proteome</keyword>
<evidence type="ECO:0000256" key="2">
    <source>
        <dbReference type="SAM" id="SignalP"/>
    </source>
</evidence>
<dbReference type="Proteomes" id="UP000326799">
    <property type="component" value="Unassembled WGS sequence"/>
</dbReference>